<dbReference type="EMBL" id="GDQN01007807">
    <property type="protein sequence ID" value="JAT83247.1"/>
    <property type="molecule type" value="Transcribed_RNA"/>
</dbReference>
<accession>A0A1E1W8I2</accession>
<protein>
    <submittedName>
        <fullName evidence="2">Uncharacterized protein</fullName>
    </submittedName>
</protein>
<organism evidence="2">
    <name type="scientific">Pectinophora gossypiella</name>
    <name type="common">Cotton pink bollworm</name>
    <name type="synonym">Depressaria gossypiella</name>
    <dbReference type="NCBI Taxonomy" id="13191"/>
    <lineage>
        <taxon>Eukaryota</taxon>
        <taxon>Metazoa</taxon>
        <taxon>Ecdysozoa</taxon>
        <taxon>Arthropoda</taxon>
        <taxon>Hexapoda</taxon>
        <taxon>Insecta</taxon>
        <taxon>Pterygota</taxon>
        <taxon>Neoptera</taxon>
        <taxon>Endopterygota</taxon>
        <taxon>Lepidoptera</taxon>
        <taxon>Glossata</taxon>
        <taxon>Ditrysia</taxon>
        <taxon>Gelechioidea</taxon>
        <taxon>Gelechiidae</taxon>
        <taxon>Apatetrinae</taxon>
        <taxon>Pectinophora</taxon>
    </lineage>
</organism>
<feature type="region of interest" description="Disordered" evidence="1">
    <location>
        <begin position="1"/>
        <end position="89"/>
    </location>
</feature>
<evidence type="ECO:0000313" key="2">
    <source>
        <dbReference type="EMBL" id="JAT83247.1"/>
    </source>
</evidence>
<name>A0A1E1W8I2_PECGO</name>
<dbReference type="OrthoDB" id="3360904at2759"/>
<dbReference type="AlphaFoldDB" id="A0A1E1W8I2"/>
<feature type="compositionally biased region" description="Basic and acidic residues" evidence="1">
    <location>
        <begin position="46"/>
        <end position="58"/>
    </location>
</feature>
<sequence>TDVPRPVPKEPSLDFFEPTQDDTEDYFEPKERTPVPREPQPQQQPKTEKHQPKPENVQKPETYQPKLEPYQPKLEHYQPKPETYQQKESYKTTYKPKLEEQTFKPIVKPQPKPDISKPYTATGKPILENISIKHNLADSIENEYEDIRLNEALAPNLPPTVNVRTPSGFVVPVERDYAYSRFRTNLQQEPQYAASELTSFQLRKRPQISGVSIRTPNSYYLQPQRLYDDGIVRHPRQLIYRQVIPSGVY</sequence>
<proteinExistence type="predicted"/>
<reference evidence="2" key="1">
    <citation type="submission" date="2015-09" db="EMBL/GenBank/DDBJ databases">
        <title>De novo assembly of Pectinophora gossypiella (Pink Bollworm) gut transcriptome.</title>
        <authorList>
            <person name="Tassone E.E."/>
        </authorList>
    </citation>
    <scope>NUCLEOTIDE SEQUENCE</scope>
</reference>
<gene>
    <name evidence="2" type="ORF">g.1427</name>
</gene>
<feature type="non-terminal residue" evidence="2">
    <location>
        <position position="1"/>
    </location>
</feature>
<evidence type="ECO:0000256" key="1">
    <source>
        <dbReference type="SAM" id="MobiDB-lite"/>
    </source>
</evidence>